<feature type="transmembrane region" description="Helical" evidence="1">
    <location>
        <begin position="534"/>
        <end position="556"/>
    </location>
</feature>
<sequence length="561" mass="63626">QILSTNCFAMNSTIIYQRQSLTINFKASLNPKLDEMVKNTCMSLNLYTYQATITVGDAIFKSTTHTYLPAQTLSINLECASDDSSKCVFSNVDKFSISNFALNFLTTDYQITGVAGKYKLRWFDRSNCYSPNEQDFDIKDKQDVRFTYHPTKICNVAPMNDTVNFTWTKNGERLFSKIDTVTNMNDNLKIQVQSDPDQFVTPWNTADPVVGFDPKDYVTQMKYYYLDCGTALTNPDHTTCTQNIKYMVNDSQAQVKQISRTFIQVDKMDSAGLVPINKIYQQSVISVFYIYRNNIDDGCLSSNQVMVFKDRVRIIAKVGSLNMCSNEIFQALYPHDRIRSQIGVSQNADFSGEQYHFSATYPAGTYPFGLNQDRFSSCDKMDDPAACRRDLPKIQKLQTNATFSYELFFELGNDQFVQKLAFPTTWLQPEFDSINVTVNSSQICIKVTDPQTTGNQRVEIQINNTDGSLSIDVSADLYFEPGITVYCENRHAEDTHIVDQLLELRESEISAMVYFGSDKLPATKITFYFAAEPIPILLVAVVADLLLMMAISAVVVKMKKM</sequence>
<keyword evidence="1" id="KW-0472">Membrane</keyword>
<name>A0A146KEW2_9EUKA</name>
<accession>A0A146KEW2</accession>
<dbReference type="EMBL" id="GDID01002570">
    <property type="protein sequence ID" value="JAP94036.1"/>
    <property type="molecule type" value="Transcribed_RNA"/>
</dbReference>
<gene>
    <name evidence="2" type="ORF">TPC1_13456</name>
</gene>
<reference evidence="2" key="1">
    <citation type="submission" date="2015-07" db="EMBL/GenBank/DDBJ databases">
        <title>Adaptation to a free-living lifestyle via gene acquisitions in the diplomonad Trepomonas sp. PC1.</title>
        <authorList>
            <person name="Xu F."/>
            <person name="Jerlstrom-Hultqvist J."/>
            <person name="Kolisko M."/>
            <person name="Simpson A.G.B."/>
            <person name="Roger A.J."/>
            <person name="Svard S.G."/>
            <person name="Andersson J.O."/>
        </authorList>
    </citation>
    <scope>NUCLEOTIDE SEQUENCE</scope>
    <source>
        <strain evidence="2">PC1</strain>
    </source>
</reference>
<feature type="non-terminal residue" evidence="2">
    <location>
        <position position="1"/>
    </location>
</feature>
<keyword evidence="1" id="KW-1133">Transmembrane helix</keyword>
<evidence type="ECO:0000313" key="2">
    <source>
        <dbReference type="EMBL" id="JAP94036.1"/>
    </source>
</evidence>
<dbReference type="AlphaFoldDB" id="A0A146KEW2"/>
<proteinExistence type="predicted"/>
<keyword evidence="1" id="KW-0812">Transmembrane</keyword>
<organism evidence="2">
    <name type="scientific">Trepomonas sp. PC1</name>
    <dbReference type="NCBI Taxonomy" id="1076344"/>
    <lineage>
        <taxon>Eukaryota</taxon>
        <taxon>Metamonada</taxon>
        <taxon>Diplomonadida</taxon>
        <taxon>Hexamitidae</taxon>
        <taxon>Hexamitinae</taxon>
        <taxon>Trepomonas</taxon>
    </lineage>
</organism>
<evidence type="ECO:0000256" key="1">
    <source>
        <dbReference type="SAM" id="Phobius"/>
    </source>
</evidence>
<protein>
    <submittedName>
        <fullName evidence="2">Uncharacterized protein</fullName>
    </submittedName>
</protein>